<dbReference type="Proteomes" id="UP000028826">
    <property type="component" value="Unassembled WGS sequence"/>
</dbReference>
<dbReference type="Pfam" id="PF04404">
    <property type="entry name" value="ERF"/>
    <property type="match status" value="1"/>
</dbReference>
<evidence type="ECO:0000256" key="1">
    <source>
        <dbReference type="SAM" id="MobiDB-lite"/>
    </source>
</evidence>
<protein>
    <recommendedName>
        <fullName evidence="4">ERF family protein</fullName>
    </recommendedName>
</protein>
<gene>
    <name evidence="2" type="ORF">CN97_02790</name>
</gene>
<organism evidence="2 3">
    <name type="scientific">Haematobacter massiliensis</name>
    <dbReference type="NCBI Taxonomy" id="195105"/>
    <lineage>
        <taxon>Bacteria</taxon>
        <taxon>Pseudomonadati</taxon>
        <taxon>Pseudomonadota</taxon>
        <taxon>Alphaproteobacteria</taxon>
        <taxon>Rhodobacterales</taxon>
        <taxon>Paracoccaceae</taxon>
        <taxon>Haematobacter</taxon>
    </lineage>
</organism>
<keyword evidence="3" id="KW-1185">Reference proteome</keyword>
<dbReference type="InterPro" id="IPR007499">
    <property type="entry name" value="ERF_bacteria_virus"/>
</dbReference>
<sequence length="230" mass="24696">MNAVTKHDAPKIAVHKNVYMALAAAQMEMGTVTKGAVNRAFTSRYADLADVMQAVLPALNANGLALFHTFVDGSAAMRTTLIHGESETRIECDVPLIVTKNDMQGMKSATTYAKRIGTESVTGVAPDDDDGNAAVKAAPQRLEPPKSDPEFNPAGCRDRLISAISRRTTKEALTDLWNKEKGARVALKEADEPKYLEFVAAFKAAGEKAHADPARQAPSLADNIGDEIPY</sequence>
<name>A0A086XX34_9RHOB</name>
<accession>A0A086XX34</accession>
<feature type="region of interest" description="Disordered" evidence="1">
    <location>
        <begin position="207"/>
        <end position="230"/>
    </location>
</feature>
<evidence type="ECO:0000313" key="3">
    <source>
        <dbReference type="Proteomes" id="UP000028826"/>
    </source>
</evidence>
<reference evidence="2 3" key="1">
    <citation type="submission" date="2014-03" db="EMBL/GenBank/DDBJ databases">
        <title>Genome of Haematobacter massiliensis CCUG 47968.</title>
        <authorList>
            <person name="Wang D."/>
            <person name="Wang G."/>
        </authorList>
    </citation>
    <scope>NUCLEOTIDE SEQUENCE [LARGE SCALE GENOMIC DNA]</scope>
    <source>
        <strain evidence="2 3">CCUG 47968</strain>
    </source>
</reference>
<comment type="caution">
    <text evidence="2">The sequence shown here is derived from an EMBL/GenBank/DDBJ whole genome shotgun (WGS) entry which is preliminary data.</text>
</comment>
<dbReference type="RefSeq" id="WP_051911353.1">
    <property type="nucleotide sequence ID" value="NZ_JGYG01000015.1"/>
</dbReference>
<dbReference type="EMBL" id="JGYG01000015">
    <property type="protein sequence ID" value="KFI26584.1"/>
    <property type="molecule type" value="Genomic_DNA"/>
</dbReference>
<dbReference type="STRING" id="195105.CN97_02790"/>
<evidence type="ECO:0000313" key="2">
    <source>
        <dbReference type="EMBL" id="KFI26584.1"/>
    </source>
</evidence>
<feature type="region of interest" description="Disordered" evidence="1">
    <location>
        <begin position="121"/>
        <end position="152"/>
    </location>
</feature>
<evidence type="ECO:0008006" key="4">
    <source>
        <dbReference type="Google" id="ProtNLM"/>
    </source>
</evidence>
<proteinExistence type="predicted"/>
<dbReference type="AlphaFoldDB" id="A0A086XX34"/>